<keyword evidence="8" id="KW-0472">Membrane</keyword>
<dbReference type="PANTHER" id="PTHR43553:SF24">
    <property type="entry name" value="ENERGY-COUPLING FACTOR TRANSPORTER ATP-BINDING PROTEIN ECFA1"/>
    <property type="match status" value="1"/>
</dbReference>
<dbReference type="RefSeq" id="WP_089533318.1">
    <property type="nucleotide sequence ID" value="NZ_CP022437.1"/>
</dbReference>
<dbReference type="Pfam" id="PF00005">
    <property type="entry name" value="ABC_tran"/>
    <property type="match status" value="1"/>
</dbReference>
<dbReference type="GO" id="GO:0016887">
    <property type="term" value="F:ATP hydrolysis activity"/>
    <property type="evidence" value="ECO:0007669"/>
    <property type="project" value="InterPro"/>
</dbReference>
<dbReference type="InterPro" id="IPR003439">
    <property type="entry name" value="ABC_transporter-like_ATP-bd"/>
</dbReference>
<evidence type="ECO:0000256" key="5">
    <source>
        <dbReference type="ARBA" id="ARBA00022741"/>
    </source>
</evidence>
<dbReference type="SMART" id="SM00382">
    <property type="entry name" value="AAA"/>
    <property type="match status" value="1"/>
</dbReference>
<dbReference type="Proteomes" id="UP000204391">
    <property type="component" value="Chromosome"/>
</dbReference>
<evidence type="ECO:0000256" key="1">
    <source>
        <dbReference type="ARBA" id="ARBA00004202"/>
    </source>
</evidence>
<keyword evidence="4" id="KW-1003">Cell membrane</keyword>
<keyword evidence="11" id="KW-1185">Reference proteome</keyword>
<evidence type="ECO:0000259" key="9">
    <source>
        <dbReference type="PROSITE" id="PS50893"/>
    </source>
</evidence>
<evidence type="ECO:0000256" key="7">
    <source>
        <dbReference type="ARBA" id="ARBA00022967"/>
    </source>
</evidence>
<evidence type="ECO:0000256" key="6">
    <source>
        <dbReference type="ARBA" id="ARBA00022840"/>
    </source>
</evidence>
<keyword evidence="5" id="KW-0547">Nucleotide-binding</keyword>
<reference evidence="10 11" key="1">
    <citation type="journal article" date="2003" name="Int. J. Syst. Evol. Microbiol.">
        <title>Virgibacillus carmonensis sp. nov., Virgibacillus necropolis sp. nov. and Virgibacillus picturae sp. nov., three novel species isolated from deteriorated mural paintings, transfer of the species of the genus salibacillus to Virgibacillus, as Virgibacillus marismortui comb. nov. and Virgibacillus salexigens comb. nov., and emended description of the genus Virgibacillus.</title>
        <authorList>
            <person name="Heyrman J."/>
            <person name="Logan N.A."/>
            <person name="Busse H.J."/>
            <person name="Balcaen A."/>
            <person name="Lebbe L."/>
            <person name="Rodriguez-Diaz M."/>
            <person name="Swings J."/>
            <person name="De Vos P."/>
        </authorList>
    </citation>
    <scope>NUCLEOTIDE SEQUENCE [LARGE SCALE GENOMIC DNA]</scope>
    <source>
        <strain evidence="10 11">LMG 19488</strain>
    </source>
</reference>
<dbReference type="PROSITE" id="PS50893">
    <property type="entry name" value="ABC_TRANSPORTER_2"/>
    <property type="match status" value="1"/>
</dbReference>
<dbReference type="InterPro" id="IPR027417">
    <property type="entry name" value="P-loop_NTPase"/>
</dbReference>
<comment type="subcellular location">
    <subcellularLocation>
        <location evidence="1">Cell membrane</location>
        <topology evidence="1">Peripheral membrane protein</topology>
    </subcellularLocation>
</comment>
<dbReference type="PANTHER" id="PTHR43553">
    <property type="entry name" value="HEAVY METAL TRANSPORTER"/>
    <property type="match status" value="1"/>
</dbReference>
<dbReference type="EMBL" id="CP022437">
    <property type="protein sequence ID" value="ASN06320.1"/>
    <property type="molecule type" value="Genomic_DNA"/>
</dbReference>
<organism evidence="10 11">
    <name type="scientific">Virgibacillus necropolis</name>
    <dbReference type="NCBI Taxonomy" id="163877"/>
    <lineage>
        <taxon>Bacteria</taxon>
        <taxon>Bacillati</taxon>
        <taxon>Bacillota</taxon>
        <taxon>Bacilli</taxon>
        <taxon>Bacillales</taxon>
        <taxon>Bacillaceae</taxon>
        <taxon>Virgibacillus</taxon>
    </lineage>
</organism>
<dbReference type="SUPFAM" id="SSF52540">
    <property type="entry name" value="P-loop containing nucleoside triphosphate hydrolases"/>
    <property type="match status" value="1"/>
</dbReference>
<comment type="similarity">
    <text evidence="2">Belongs to the ABC transporter superfamily.</text>
</comment>
<dbReference type="CDD" id="cd03225">
    <property type="entry name" value="ABC_cobalt_CbiO_domain1"/>
    <property type="match status" value="1"/>
</dbReference>
<dbReference type="InterPro" id="IPR050095">
    <property type="entry name" value="ECF_ABC_transporter_ATP-bd"/>
</dbReference>
<sequence>MSFLTLNDVTYSYPNGFTAVENVSMSFEKGELVAIIGQNGAGKTTTVKMMNGLLKPTQGDVIIDGLNTKDYTTAQISRKVGYVFQNPDDQIFHDNVKSEISFGPKNLGFSEKEIDENVMKAAELTGIVPFLDIHPYHLPYSLKKFVTIASVIAMGTETIILDEPTAGQDSIAIKKLGFIMDSLVREGKTIITITHDMEFVVQNFERVIVMANKRVISDSNKQEVFWDLDILKEAMLKQPHISRLSNKLNFKDRILDIDQMIDVLKKNQVTEDQSGNTLIRDGANI</sequence>
<feature type="domain" description="ABC transporter" evidence="9">
    <location>
        <begin position="4"/>
        <end position="237"/>
    </location>
</feature>
<evidence type="ECO:0000256" key="2">
    <source>
        <dbReference type="ARBA" id="ARBA00005417"/>
    </source>
</evidence>
<dbReference type="GO" id="GO:0005524">
    <property type="term" value="F:ATP binding"/>
    <property type="evidence" value="ECO:0007669"/>
    <property type="project" value="UniProtKB-KW"/>
</dbReference>
<evidence type="ECO:0000256" key="8">
    <source>
        <dbReference type="ARBA" id="ARBA00023136"/>
    </source>
</evidence>
<dbReference type="AlphaFoldDB" id="A0A221MFC7"/>
<keyword evidence="3" id="KW-0813">Transport</keyword>
<keyword evidence="6 10" id="KW-0067">ATP-binding</keyword>
<dbReference type="FunFam" id="3.40.50.300:FF:000224">
    <property type="entry name" value="Energy-coupling factor transporter ATP-binding protein EcfA"/>
    <property type="match status" value="1"/>
</dbReference>
<dbReference type="InterPro" id="IPR015856">
    <property type="entry name" value="ABC_transpr_CbiO/EcfA_su"/>
</dbReference>
<name>A0A221MFC7_9BACI</name>
<dbReference type="Gene3D" id="3.40.50.300">
    <property type="entry name" value="P-loop containing nucleotide triphosphate hydrolases"/>
    <property type="match status" value="1"/>
</dbReference>
<dbReference type="GO" id="GO:0043190">
    <property type="term" value="C:ATP-binding cassette (ABC) transporter complex"/>
    <property type="evidence" value="ECO:0007669"/>
    <property type="project" value="TreeGrafter"/>
</dbReference>
<dbReference type="GO" id="GO:0042626">
    <property type="term" value="F:ATPase-coupled transmembrane transporter activity"/>
    <property type="evidence" value="ECO:0007669"/>
    <property type="project" value="TreeGrafter"/>
</dbReference>
<proteinExistence type="inferred from homology"/>
<keyword evidence="7" id="KW-1278">Translocase</keyword>
<accession>A0A221MFC7</accession>
<dbReference type="GO" id="GO:0015087">
    <property type="term" value="F:cobalt ion transmembrane transporter activity"/>
    <property type="evidence" value="ECO:0007669"/>
    <property type="project" value="UniProtKB-ARBA"/>
</dbReference>
<evidence type="ECO:0000256" key="4">
    <source>
        <dbReference type="ARBA" id="ARBA00022475"/>
    </source>
</evidence>
<evidence type="ECO:0000313" key="10">
    <source>
        <dbReference type="EMBL" id="ASN06320.1"/>
    </source>
</evidence>
<evidence type="ECO:0000256" key="3">
    <source>
        <dbReference type="ARBA" id="ARBA00022448"/>
    </source>
</evidence>
<dbReference type="InterPro" id="IPR003593">
    <property type="entry name" value="AAA+_ATPase"/>
</dbReference>
<gene>
    <name evidence="10" type="ORF">CFK40_15480</name>
</gene>
<evidence type="ECO:0000313" key="11">
    <source>
        <dbReference type="Proteomes" id="UP000204391"/>
    </source>
</evidence>
<protein>
    <submittedName>
        <fullName evidence="10">ABC transporter ATP-binding protein</fullName>
    </submittedName>
</protein>
<dbReference type="OrthoDB" id="9784332at2"/>
<dbReference type="KEGG" id="vne:CFK40_15480"/>